<accession>A0ABD0W5J5</accession>
<protein>
    <submittedName>
        <fullName evidence="1">Uncharacterized protein</fullName>
    </submittedName>
</protein>
<gene>
    <name evidence="1" type="ORF">UPYG_G00292770</name>
</gene>
<comment type="caution">
    <text evidence="1">The sequence shown here is derived from an EMBL/GenBank/DDBJ whole genome shotgun (WGS) entry which is preliminary data.</text>
</comment>
<reference evidence="1 2" key="1">
    <citation type="submission" date="2024-06" db="EMBL/GenBank/DDBJ databases">
        <authorList>
            <person name="Pan Q."/>
            <person name="Wen M."/>
            <person name="Jouanno E."/>
            <person name="Zahm M."/>
            <person name="Klopp C."/>
            <person name="Cabau C."/>
            <person name="Louis A."/>
            <person name="Berthelot C."/>
            <person name="Parey E."/>
            <person name="Roest Crollius H."/>
            <person name="Montfort J."/>
            <person name="Robinson-Rechavi M."/>
            <person name="Bouchez O."/>
            <person name="Lampietro C."/>
            <person name="Lopez Roques C."/>
            <person name="Donnadieu C."/>
            <person name="Postlethwait J."/>
            <person name="Bobe J."/>
            <person name="Verreycken H."/>
            <person name="Guiguen Y."/>
        </authorList>
    </citation>
    <scope>NUCLEOTIDE SEQUENCE [LARGE SCALE GENOMIC DNA]</scope>
    <source>
        <strain evidence="1">Up_M1</strain>
        <tissue evidence="1">Testis</tissue>
    </source>
</reference>
<evidence type="ECO:0000313" key="2">
    <source>
        <dbReference type="Proteomes" id="UP001557470"/>
    </source>
</evidence>
<dbReference type="EMBL" id="JAGEUA010000009">
    <property type="protein sequence ID" value="KAL0966240.1"/>
    <property type="molecule type" value="Genomic_DNA"/>
</dbReference>
<proteinExistence type="predicted"/>
<name>A0ABD0W5J5_UMBPY</name>
<sequence length="126" mass="14362">MTDNEACGRTLALHVKSILEKNKRQAEELVRLRAQLALQSGPDLQQFYSQLRQDTDNQDNLVRGSVKKTSFRDFFFRTILQRAIRKNAANWDSTDKAVQNQVTRYLKGAADHAGGRRRCGGTRDLP</sequence>
<keyword evidence="2" id="KW-1185">Reference proteome</keyword>
<evidence type="ECO:0000313" key="1">
    <source>
        <dbReference type="EMBL" id="KAL0966240.1"/>
    </source>
</evidence>
<dbReference type="Proteomes" id="UP001557470">
    <property type="component" value="Unassembled WGS sequence"/>
</dbReference>
<dbReference type="AlphaFoldDB" id="A0ABD0W5J5"/>
<organism evidence="1 2">
    <name type="scientific">Umbra pygmaea</name>
    <name type="common">Eastern mudminnow</name>
    <dbReference type="NCBI Taxonomy" id="75934"/>
    <lineage>
        <taxon>Eukaryota</taxon>
        <taxon>Metazoa</taxon>
        <taxon>Chordata</taxon>
        <taxon>Craniata</taxon>
        <taxon>Vertebrata</taxon>
        <taxon>Euteleostomi</taxon>
        <taxon>Actinopterygii</taxon>
        <taxon>Neopterygii</taxon>
        <taxon>Teleostei</taxon>
        <taxon>Protacanthopterygii</taxon>
        <taxon>Esociformes</taxon>
        <taxon>Umbridae</taxon>
        <taxon>Umbra</taxon>
    </lineage>
</organism>